<comment type="caution">
    <text evidence="1">The sequence shown here is derived from an EMBL/GenBank/DDBJ whole genome shotgun (WGS) entry which is preliminary data.</text>
</comment>
<dbReference type="RefSeq" id="WP_119483558.1">
    <property type="nucleotide sequence ID" value="NZ_QXTG01000003.1"/>
</dbReference>
<accession>A0A3A1TSZ5</accession>
<dbReference type="EMBL" id="QXTG01000003">
    <property type="protein sequence ID" value="RIX26483.1"/>
    <property type="molecule type" value="Genomic_DNA"/>
</dbReference>
<organism evidence="1 2">
    <name type="scientific">Amnibacterium setariae</name>
    <dbReference type="NCBI Taxonomy" id="2306585"/>
    <lineage>
        <taxon>Bacteria</taxon>
        <taxon>Bacillati</taxon>
        <taxon>Actinomycetota</taxon>
        <taxon>Actinomycetes</taxon>
        <taxon>Micrococcales</taxon>
        <taxon>Microbacteriaceae</taxon>
        <taxon>Amnibacterium</taxon>
    </lineage>
</organism>
<dbReference type="Proteomes" id="UP000265742">
    <property type="component" value="Unassembled WGS sequence"/>
</dbReference>
<keyword evidence="2" id="KW-1185">Reference proteome</keyword>
<proteinExistence type="predicted"/>
<reference evidence="2" key="1">
    <citation type="submission" date="2018-09" db="EMBL/GenBank/DDBJ databases">
        <authorList>
            <person name="Kim I."/>
        </authorList>
    </citation>
    <scope>NUCLEOTIDE SEQUENCE [LARGE SCALE GENOMIC DNA]</scope>
    <source>
        <strain evidence="2">DD4a</strain>
    </source>
</reference>
<gene>
    <name evidence="1" type="ORF">D1781_16235</name>
</gene>
<evidence type="ECO:0000313" key="1">
    <source>
        <dbReference type="EMBL" id="RIX26483.1"/>
    </source>
</evidence>
<evidence type="ECO:0000313" key="2">
    <source>
        <dbReference type="Proteomes" id="UP000265742"/>
    </source>
</evidence>
<name>A0A3A1TSZ5_9MICO</name>
<sequence length="61" mass="6281">MTTAQADAALDEAQLLIIASLQELIERLDAGLLDEDARAELATDLFTGAAAVARLAQAVAA</sequence>
<dbReference type="AlphaFoldDB" id="A0A3A1TSZ5"/>
<protein>
    <submittedName>
        <fullName evidence="1">Uncharacterized protein</fullName>
    </submittedName>
</protein>